<comment type="caution">
    <text evidence="1">The sequence shown here is derived from an EMBL/GenBank/DDBJ whole genome shotgun (WGS) entry which is preliminary data.</text>
</comment>
<gene>
    <name evidence="1" type="ORF">GUJ93_ZPchr0001g29923</name>
</gene>
<dbReference type="AlphaFoldDB" id="A0A8J5VAN3"/>
<protein>
    <submittedName>
        <fullName evidence="1">Uncharacterized protein</fullName>
    </submittedName>
</protein>
<dbReference type="EMBL" id="JAAALK010000288">
    <property type="protein sequence ID" value="KAG8052966.1"/>
    <property type="molecule type" value="Genomic_DNA"/>
</dbReference>
<dbReference type="Proteomes" id="UP000729402">
    <property type="component" value="Unassembled WGS sequence"/>
</dbReference>
<reference evidence="1" key="2">
    <citation type="submission" date="2021-02" db="EMBL/GenBank/DDBJ databases">
        <authorList>
            <person name="Kimball J.A."/>
            <person name="Haas M.W."/>
            <person name="Macchietto M."/>
            <person name="Kono T."/>
            <person name="Duquette J."/>
            <person name="Shao M."/>
        </authorList>
    </citation>
    <scope>NUCLEOTIDE SEQUENCE</scope>
    <source>
        <tissue evidence="1">Fresh leaf tissue</tissue>
    </source>
</reference>
<keyword evidence="2" id="KW-1185">Reference proteome</keyword>
<proteinExistence type="predicted"/>
<organism evidence="1 2">
    <name type="scientific">Zizania palustris</name>
    <name type="common">Northern wild rice</name>
    <dbReference type="NCBI Taxonomy" id="103762"/>
    <lineage>
        <taxon>Eukaryota</taxon>
        <taxon>Viridiplantae</taxon>
        <taxon>Streptophyta</taxon>
        <taxon>Embryophyta</taxon>
        <taxon>Tracheophyta</taxon>
        <taxon>Spermatophyta</taxon>
        <taxon>Magnoliopsida</taxon>
        <taxon>Liliopsida</taxon>
        <taxon>Poales</taxon>
        <taxon>Poaceae</taxon>
        <taxon>BOP clade</taxon>
        <taxon>Oryzoideae</taxon>
        <taxon>Oryzeae</taxon>
        <taxon>Zizaniinae</taxon>
        <taxon>Zizania</taxon>
    </lineage>
</organism>
<reference evidence="1" key="1">
    <citation type="journal article" date="2021" name="bioRxiv">
        <title>Whole Genome Assembly and Annotation of Northern Wild Rice, Zizania palustris L., Supports a Whole Genome Duplication in the Zizania Genus.</title>
        <authorList>
            <person name="Haas M."/>
            <person name="Kono T."/>
            <person name="Macchietto M."/>
            <person name="Millas R."/>
            <person name="McGilp L."/>
            <person name="Shao M."/>
            <person name="Duquette J."/>
            <person name="Hirsch C.N."/>
            <person name="Kimball J."/>
        </authorList>
    </citation>
    <scope>NUCLEOTIDE SEQUENCE</scope>
    <source>
        <tissue evidence="1">Fresh leaf tissue</tissue>
    </source>
</reference>
<evidence type="ECO:0000313" key="1">
    <source>
        <dbReference type="EMBL" id="KAG8052966.1"/>
    </source>
</evidence>
<accession>A0A8J5VAN3</accession>
<evidence type="ECO:0000313" key="2">
    <source>
        <dbReference type="Proteomes" id="UP000729402"/>
    </source>
</evidence>
<sequence>MRPGAPAKPRAGGYRLEHFMPRFWHEFPCGADISPPSRVLLLMEIAQQLCMEAAPRLPAVTVGIGIPPLQGRRHRHRP</sequence>
<name>A0A8J5VAN3_ZIZPA</name>